<feature type="transmembrane region" description="Helical" evidence="2">
    <location>
        <begin position="55"/>
        <end position="79"/>
    </location>
</feature>
<feature type="transmembrane region" description="Helical" evidence="2">
    <location>
        <begin position="99"/>
        <end position="118"/>
    </location>
</feature>
<feature type="transmembrane region" description="Helical" evidence="2">
    <location>
        <begin position="569"/>
        <end position="587"/>
    </location>
</feature>
<dbReference type="AlphaFoldDB" id="A0A5J9SDV9"/>
<feature type="transmembrane region" description="Helical" evidence="2">
    <location>
        <begin position="537"/>
        <end position="557"/>
    </location>
</feature>
<sequence length="792" mass="86901">MLQLRRYILLLASVVAMVTYAAGFSPPGGVWKDTVAGHLAGGPIIRDTYYGLYLVFFYCNATAFFASLVVVLLLLIVDYLYKDMCSSSSRIICKYIVRLLQRAMVLGMLCLVGAHAAGSNQDRFAALYSFVLLSIVSLGIIAKMTKLVLAKGHVDRVLRLAEEDDGFEDVPGRKVLMIFATFAVSTTYGAGLSTPGGTWDTAGVGHSAGDAILKHRHKWRLRIFLYSNTTAFAMSLLIIIMALMRRRFGKRNAYVYILSALVGLVVAYPGRQTDTTVYVVISLAAAIVLLCILFVRRRVSITNTTQEIGRPNQIREEQPADDIEETASTPHQSTHEKQQARSLVSLLATLAATVTYLAGLHPPGGVWQDSSDGHKAGYPILLTTNPRRYKAFFYCNSVCFMTSLVAIVSVRTKKHVLGNHFVKAAMMFGLMGAYVVGSSRDVWAFGFTLFMAGVILFYVVLHVVVFFISRKGTHNEQLVEKTPNGRFILFAILVATITYQAGLTPPGGFLLQDHVQSGHHAGDPVLSQTFPRRYRGFFYFNSVSFMFSIWFVLHCVALHRPATRYMIHVYPWAALLLFGGLIGAYAAGSSQHLKTSIYVFVLAALVLFFLGLIFMIYWITGGTATTQQETNTQASKKITDAAVRYRMLLGILVASATYQAGLQPPGGVWQSSRGGFEAGNPVMHDDMKQRYLAFFYSNSTSFVASIVDILLLLLPHAMDSEDELVCGVNWAPDSEDDMDSEDVQVVVDSLAGDTEVPDTEENQEAGEETGDVANSLLQLAEEAGDVATSAAP</sequence>
<feature type="transmembrane region" description="Helical" evidence="2">
    <location>
        <begin position="691"/>
        <end position="714"/>
    </location>
</feature>
<dbReference type="OrthoDB" id="681126at2759"/>
<dbReference type="PANTHER" id="PTHR24177">
    <property type="entry name" value="CASKIN"/>
    <property type="match status" value="1"/>
</dbReference>
<feature type="transmembrane region" description="Helical" evidence="2">
    <location>
        <begin position="223"/>
        <end position="244"/>
    </location>
</feature>
<evidence type="ECO:0000256" key="2">
    <source>
        <dbReference type="SAM" id="Phobius"/>
    </source>
</evidence>
<gene>
    <name evidence="5" type="ORF">EJB05_57272</name>
</gene>
<feature type="transmembrane region" description="Helical" evidence="2">
    <location>
        <begin position="599"/>
        <end position="620"/>
    </location>
</feature>
<dbReference type="Gramene" id="TVT97477">
    <property type="protein sequence ID" value="TVT97477"/>
    <property type="gene ID" value="EJB05_57272"/>
</dbReference>
<dbReference type="Pfam" id="PF13962">
    <property type="entry name" value="PGG"/>
    <property type="match status" value="5"/>
</dbReference>
<keyword evidence="2" id="KW-1133">Transmembrane helix</keyword>
<evidence type="ECO:0000256" key="1">
    <source>
        <dbReference type="SAM" id="MobiDB-lite"/>
    </source>
</evidence>
<dbReference type="EMBL" id="RWGY01000995">
    <property type="protein sequence ID" value="TVT97477.1"/>
    <property type="molecule type" value="Genomic_DNA"/>
</dbReference>
<feature type="chain" id="PRO_5023882715" description="PGG domain-containing protein" evidence="3">
    <location>
        <begin position="24"/>
        <end position="792"/>
    </location>
</feature>
<feature type="compositionally biased region" description="Acidic residues" evidence="1">
    <location>
        <begin position="755"/>
        <end position="770"/>
    </location>
</feature>
<organism evidence="5 6">
    <name type="scientific">Eragrostis curvula</name>
    <name type="common">weeping love grass</name>
    <dbReference type="NCBI Taxonomy" id="38414"/>
    <lineage>
        <taxon>Eukaryota</taxon>
        <taxon>Viridiplantae</taxon>
        <taxon>Streptophyta</taxon>
        <taxon>Embryophyta</taxon>
        <taxon>Tracheophyta</taxon>
        <taxon>Spermatophyta</taxon>
        <taxon>Magnoliopsida</taxon>
        <taxon>Liliopsida</taxon>
        <taxon>Poales</taxon>
        <taxon>Poaceae</taxon>
        <taxon>PACMAD clade</taxon>
        <taxon>Chloridoideae</taxon>
        <taxon>Eragrostideae</taxon>
        <taxon>Eragrostidinae</taxon>
        <taxon>Eragrostis</taxon>
    </lineage>
</organism>
<proteinExistence type="predicted"/>
<feature type="domain" description="PGG" evidence="4">
    <location>
        <begin position="4"/>
        <end position="119"/>
    </location>
</feature>
<accession>A0A5J9SDV9</accession>
<feature type="transmembrane region" description="Helical" evidence="2">
    <location>
        <begin position="175"/>
        <end position="192"/>
    </location>
</feature>
<feature type="transmembrane region" description="Helical" evidence="2">
    <location>
        <begin position="124"/>
        <end position="142"/>
    </location>
</feature>
<reference evidence="5 6" key="1">
    <citation type="journal article" date="2019" name="Sci. Rep.">
        <title>A high-quality genome of Eragrostis curvula grass provides insights into Poaceae evolution and supports new strategies to enhance forage quality.</title>
        <authorList>
            <person name="Carballo J."/>
            <person name="Santos B.A.C.M."/>
            <person name="Zappacosta D."/>
            <person name="Garbus I."/>
            <person name="Selva J.P."/>
            <person name="Gallo C.A."/>
            <person name="Diaz A."/>
            <person name="Albertini E."/>
            <person name="Caccamo M."/>
            <person name="Echenique V."/>
        </authorList>
    </citation>
    <scope>NUCLEOTIDE SEQUENCE [LARGE SCALE GENOMIC DNA]</scope>
    <source>
        <strain evidence="6">cv. Victoria</strain>
        <tissue evidence="5">Leaf</tissue>
    </source>
</reference>
<feature type="non-terminal residue" evidence="5">
    <location>
        <position position="1"/>
    </location>
</feature>
<feature type="region of interest" description="Disordered" evidence="1">
    <location>
        <begin position="310"/>
        <end position="336"/>
    </location>
</feature>
<feature type="transmembrane region" description="Helical" evidence="2">
    <location>
        <begin position="487"/>
        <end position="503"/>
    </location>
</feature>
<keyword evidence="6" id="KW-1185">Reference proteome</keyword>
<evidence type="ECO:0000313" key="5">
    <source>
        <dbReference type="EMBL" id="TVT97477.1"/>
    </source>
</evidence>
<feature type="domain" description="PGG" evidence="4">
    <location>
        <begin position="640"/>
        <end position="715"/>
    </location>
</feature>
<feature type="transmembrane region" description="Helical" evidence="2">
    <location>
        <begin position="442"/>
        <end position="467"/>
    </location>
</feature>
<feature type="region of interest" description="Disordered" evidence="1">
    <location>
        <begin position="751"/>
        <end position="771"/>
    </location>
</feature>
<feature type="transmembrane region" description="Helical" evidence="2">
    <location>
        <begin position="343"/>
        <end position="361"/>
    </location>
</feature>
<keyword evidence="2" id="KW-0472">Membrane</keyword>
<keyword evidence="2" id="KW-0812">Transmembrane</keyword>
<dbReference type="PANTHER" id="PTHR24177:SF465">
    <property type="entry name" value="OS06G0294400 PROTEIN"/>
    <property type="match status" value="1"/>
</dbReference>
<comment type="caution">
    <text evidence="5">The sequence shown here is derived from an EMBL/GenBank/DDBJ whole genome shotgun (WGS) entry which is preliminary data.</text>
</comment>
<evidence type="ECO:0000313" key="6">
    <source>
        <dbReference type="Proteomes" id="UP000324897"/>
    </source>
</evidence>
<feature type="domain" description="PGG" evidence="4">
    <location>
        <begin position="487"/>
        <end position="590"/>
    </location>
</feature>
<protein>
    <recommendedName>
        <fullName evidence="4">PGG domain-containing protein</fullName>
    </recommendedName>
</protein>
<evidence type="ECO:0000259" key="4">
    <source>
        <dbReference type="Pfam" id="PF13962"/>
    </source>
</evidence>
<feature type="domain" description="PGG" evidence="4">
    <location>
        <begin position="173"/>
        <end position="268"/>
    </location>
</feature>
<feature type="transmembrane region" description="Helical" evidence="2">
    <location>
        <begin position="253"/>
        <end position="270"/>
    </location>
</feature>
<feature type="signal peptide" evidence="3">
    <location>
        <begin position="1"/>
        <end position="23"/>
    </location>
</feature>
<feature type="transmembrane region" description="Helical" evidence="2">
    <location>
        <begin position="417"/>
        <end position="436"/>
    </location>
</feature>
<feature type="transmembrane region" description="Helical" evidence="2">
    <location>
        <begin position="391"/>
        <end position="410"/>
    </location>
</feature>
<dbReference type="Proteomes" id="UP000324897">
    <property type="component" value="Unassembled WGS sequence"/>
</dbReference>
<dbReference type="GO" id="GO:0016020">
    <property type="term" value="C:membrane"/>
    <property type="evidence" value="ECO:0007669"/>
    <property type="project" value="TreeGrafter"/>
</dbReference>
<dbReference type="InterPro" id="IPR026961">
    <property type="entry name" value="PGG_dom"/>
</dbReference>
<evidence type="ECO:0000256" key="3">
    <source>
        <dbReference type="SAM" id="SignalP"/>
    </source>
</evidence>
<feature type="domain" description="PGG" evidence="4">
    <location>
        <begin position="336"/>
        <end position="440"/>
    </location>
</feature>
<name>A0A5J9SDV9_9POAL</name>
<feature type="transmembrane region" description="Helical" evidence="2">
    <location>
        <begin position="276"/>
        <end position="295"/>
    </location>
</feature>
<keyword evidence="3" id="KW-0732">Signal</keyword>